<keyword evidence="6" id="KW-0680">Restriction system</keyword>
<dbReference type="Proteomes" id="UP000029052">
    <property type="component" value="Unassembled WGS sequence"/>
</dbReference>
<dbReference type="AlphaFoldDB" id="A0A087B9U2"/>
<dbReference type="Pfam" id="PF18766">
    <property type="entry name" value="SWI2_SNF2"/>
    <property type="match status" value="1"/>
</dbReference>
<dbReference type="GO" id="GO:0009307">
    <property type="term" value="P:DNA restriction-modification system"/>
    <property type="evidence" value="ECO:0007669"/>
    <property type="project" value="UniProtKB-KW"/>
</dbReference>
<dbReference type="PANTHER" id="PTHR30195:SF15">
    <property type="entry name" value="TYPE I RESTRICTION ENZYME HINDI ENDONUCLEASE SUBUNIT"/>
    <property type="match status" value="1"/>
</dbReference>
<evidence type="ECO:0000256" key="3">
    <source>
        <dbReference type="ARBA" id="ARBA00012654"/>
    </source>
</evidence>
<dbReference type="PROSITE" id="PS51192">
    <property type="entry name" value="HELICASE_ATP_BIND_1"/>
    <property type="match status" value="1"/>
</dbReference>
<keyword evidence="9" id="KW-0067">ATP-binding</keyword>
<reference evidence="12 13" key="1">
    <citation type="submission" date="2014-03" db="EMBL/GenBank/DDBJ databases">
        <title>Genomics of Bifidobacteria.</title>
        <authorList>
            <person name="Ventura M."/>
            <person name="Milani C."/>
            <person name="Lugli G.A."/>
        </authorList>
    </citation>
    <scope>NUCLEOTIDE SEQUENCE [LARGE SCALE GENOMIC DNA]</scope>
    <source>
        <strain evidence="12 13">LMG 11591</strain>
    </source>
</reference>
<keyword evidence="13" id="KW-1185">Reference proteome</keyword>
<dbReference type="CDD" id="cd22332">
    <property type="entry name" value="HsdR_N"/>
    <property type="match status" value="1"/>
</dbReference>
<keyword evidence="8 12" id="KW-0378">Hydrolase</keyword>
<keyword evidence="5" id="KW-0547">Nucleotide-binding</keyword>
<dbReference type="Gene3D" id="3.90.1570.50">
    <property type="match status" value="1"/>
</dbReference>
<protein>
    <recommendedName>
        <fullName evidence="3">type I site-specific deoxyribonuclease</fullName>
        <ecNumber evidence="3">3.1.21.3</ecNumber>
    </recommendedName>
</protein>
<dbReference type="Gene3D" id="3.40.50.300">
    <property type="entry name" value="P-loop containing nucleotide triphosphate hydrolases"/>
    <property type="match status" value="2"/>
</dbReference>
<evidence type="ECO:0000256" key="2">
    <source>
        <dbReference type="ARBA" id="ARBA00008598"/>
    </source>
</evidence>
<feature type="domain" description="Helicase ATP-binding" evidence="11">
    <location>
        <begin position="313"/>
        <end position="489"/>
    </location>
</feature>
<dbReference type="REBASE" id="384612">
    <property type="entry name" value="Bma11591ORF1586P"/>
</dbReference>
<evidence type="ECO:0000256" key="6">
    <source>
        <dbReference type="ARBA" id="ARBA00022747"/>
    </source>
</evidence>
<dbReference type="InterPro" id="IPR027417">
    <property type="entry name" value="P-loop_NTPase"/>
</dbReference>
<dbReference type="RefSeq" id="WP_026502152.1">
    <property type="nucleotide sequence ID" value="NZ_JGZB01000008.1"/>
</dbReference>
<gene>
    <name evidence="12" type="ORF">BMAGN_1588</name>
</gene>
<evidence type="ECO:0000256" key="8">
    <source>
        <dbReference type="ARBA" id="ARBA00022801"/>
    </source>
</evidence>
<evidence type="ECO:0000256" key="5">
    <source>
        <dbReference type="ARBA" id="ARBA00022741"/>
    </source>
</evidence>
<keyword evidence="10" id="KW-0238">DNA-binding</keyword>
<dbReference type="EC" id="3.1.21.3" evidence="3"/>
<comment type="caution">
    <text evidence="12">The sequence shown here is derived from an EMBL/GenBank/DDBJ whole genome shotgun (WGS) entry which is preliminary data.</text>
</comment>
<proteinExistence type="inferred from homology"/>
<dbReference type="eggNOG" id="COG0610">
    <property type="taxonomic scope" value="Bacteria"/>
</dbReference>
<comment type="catalytic activity">
    <reaction evidence="1">
        <text>Endonucleolytic cleavage of DNA to give random double-stranded fragments with terminal 5'-phosphates, ATP is simultaneously hydrolyzed.</text>
        <dbReference type="EC" id="3.1.21.3"/>
    </reaction>
</comment>
<dbReference type="Pfam" id="PF04313">
    <property type="entry name" value="HSDR_N"/>
    <property type="match status" value="1"/>
</dbReference>
<dbReference type="PANTHER" id="PTHR30195">
    <property type="entry name" value="TYPE I SITE-SPECIFIC DEOXYRIBONUCLEASE PROTEIN SUBUNIT M AND R"/>
    <property type="match status" value="1"/>
</dbReference>
<dbReference type="InterPro" id="IPR055180">
    <property type="entry name" value="HsdR_RecA-like_helicase_dom_2"/>
</dbReference>
<sequence length="1019" mass="118653">MRTFNEDTRVKIPATFQFLRLGYEYQSLDDSDIDCNTKIFINRFKPALEKINGRSFDMLEITEIISDIHALIRNNDMGRAFYNRLTDSAAEVKLIDFDDIYANDFAVVDELPYTVERDTAEGSFRPDINILINGMPLGFLEVKKPNNDGGIQEEFKRMIDSRLQNPAYRKFFNLIQFVSFSNNMEYEETDDASAEMIKAGSFYTTPSGSSTSFSFFREDDPGYIADYPYKNLGEDRCREIIKDLGYDPRVFDTEEFQTADDVMTPCNRFVTSVFDKERFLFFIKYGLLYVNGKVPQKHIMRYPQFFAVRRILKRLEEGEKRGIIWHTQGSGKTELAAYANKAIRDYYAKQDTVTRFFFVVDRLELLRQDMDEFSNRYFNAVQCNSKKEFSEELARPLSKSKVEGTDGEFVVVNIQKFESAMPKARNEYNTNVQRVFFIDEAHRSYALNGEYFKNLILCDPDAVFIALTGTPLLTKKERSNLKFGDYIHKYFYDKSIADGYTLRIKKEKIDTVVRKEIHENIHFEEDEAPEKSDVYESDQFVADIGRYIEKDFRNFRTINHDTSIGGMIVCRSNPQAQRMYEWFRDNSDLTAGLVMSNESDPKQAEANKNNQKSFKYDGCPDLLIVHYMLTTGYDVSRLKKMYLLRGPKAQNLLQTISRVNRPYKAPNGKVYKYGYITDFVDIEEEYDRTINDYLAELEKDINDVDDEGGSLNGLVVDVDTILSNYNKANEEFTDIIDVDDLEKYSRKLTYFNKSVLLQIKHLLNTMKDCYVELLLSNAMNEADKINVELIKKKLRTTQERIDFINLSESPVSMMDVFSDEEVIEIVYEFLLANVSIIDLFKFDPSNASYQKFTKTLRDVQAEIKKNKNKDDIRIIYLNEALKKLFAKLDITDIEELDGLDEEMRAILEEAIEINKENERLAKIYDGNFALVRTYQDAMVKRPDLSNKEIEAAIKIIYNEIKDIIGLETLVVQGREGFIDETKKKVVKPLLKSKLYKQLGLKNWIDSLLSELYTNLQSYR</sequence>
<dbReference type="InterPro" id="IPR051268">
    <property type="entry name" value="Type-I_R_enzyme_R_subunit"/>
</dbReference>
<dbReference type="EMBL" id="JGZB01000008">
    <property type="protein sequence ID" value="KFI67792.1"/>
    <property type="molecule type" value="Genomic_DNA"/>
</dbReference>
<keyword evidence="4" id="KW-0540">Nuclease</keyword>
<accession>A0A087B9U2</accession>
<dbReference type="GO" id="GO:0005524">
    <property type="term" value="F:ATP binding"/>
    <property type="evidence" value="ECO:0007669"/>
    <property type="project" value="UniProtKB-KW"/>
</dbReference>
<name>A0A087B9U2_9BIFI</name>
<evidence type="ECO:0000256" key="1">
    <source>
        <dbReference type="ARBA" id="ARBA00000851"/>
    </source>
</evidence>
<evidence type="ECO:0000313" key="12">
    <source>
        <dbReference type="EMBL" id="KFI67792.1"/>
    </source>
</evidence>
<evidence type="ECO:0000256" key="9">
    <source>
        <dbReference type="ARBA" id="ARBA00022840"/>
    </source>
</evidence>
<dbReference type="InterPro" id="IPR040980">
    <property type="entry name" value="SWI2_SNF2"/>
</dbReference>
<evidence type="ECO:0000256" key="4">
    <source>
        <dbReference type="ARBA" id="ARBA00022722"/>
    </source>
</evidence>
<dbReference type="SUPFAM" id="SSF52540">
    <property type="entry name" value="P-loop containing nucleoside triphosphate hydrolases"/>
    <property type="match status" value="2"/>
</dbReference>
<evidence type="ECO:0000256" key="7">
    <source>
        <dbReference type="ARBA" id="ARBA00022759"/>
    </source>
</evidence>
<dbReference type="Pfam" id="PF22679">
    <property type="entry name" value="T1R_D3-like"/>
    <property type="match status" value="1"/>
</dbReference>
<dbReference type="GO" id="GO:0003677">
    <property type="term" value="F:DNA binding"/>
    <property type="evidence" value="ECO:0007669"/>
    <property type="project" value="UniProtKB-KW"/>
</dbReference>
<dbReference type="SMART" id="SM00487">
    <property type="entry name" value="DEXDc"/>
    <property type="match status" value="1"/>
</dbReference>
<keyword evidence="7" id="KW-0255">Endonuclease</keyword>
<organism evidence="12 13">
    <name type="scientific">Bifidobacterium magnum</name>
    <dbReference type="NCBI Taxonomy" id="1692"/>
    <lineage>
        <taxon>Bacteria</taxon>
        <taxon>Bacillati</taxon>
        <taxon>Actinomycetota</taxon>
        <taxon>Actinomycetes</taxon>
        <taxon>Bifidobacteriales</taxon>
        <taxon>Bifidobacteriaceae</taxon>
        <taxon>Bifidobacterium</taxon>
    </lineage>
</organism>
<evidence type="ECO:0000259" key="11">
    <source>
        <dbReference type="PROSITE" id="PS51192"/>
    </source>
</evidence>
<comment type="similarity">
    <text evidence="2">Belongs to the HsdR family.</text>
</comment>
<evidence type="ECO:0000256" key="10">
    <source>
        <dbReference type="ARBA" id="ARBA00023125"/>
    </source>
</evidence>
<dbReference type="GO" id="GO:0009035">
    <property type="term" value="F:type I site-specific deoxyribonuclease activity"/>
    <property type="evidence" value="ECO:0007669"/>
    <property type="project" value="UniProtKB-EC"/>
</dbReference>
<dbReference type="STRING" id="1692.BMAGN_1588"/>
<dbReference type="InterPro" id="IPR014001">
    <property type="entry name" value="Helicase_ATP-bd"/>
</dbReference>
<evidence type="ECO:0000313" key="13">
    <source>
        <dbReference type="Proteomes" id="UP000029052"/>
    </source>
</evidence>
<dbReference type="InterPro" id="IPR007409">
    <property type="entry name" value="Restrct_endonuc_type1_HsdR_N"/>
</dbReference>